<reference evidence="1 2" key="1">
    <citation type="submission" date="2019-03" db="EMBL/GenBank/DDBJ databases">
        <title>The genome sequence of Nitrosococcus wardiae strain D1FHST reveals the archetypal metabolic capacity of ammonia-oxidizing Gammaproteobacteria.</title>
        <authorList>
            <person name="Wang L."/>
            <person name="Lim C.K."/>
            <person name="Hanson T.E."/>
            <person name="Dang H."/>
            <person name="Klotz M.G."/>
        </authorList>
    </citation>
    <scope>NUCLEOTIDE SEQUENCE [LARGE SCALE GENOMIC DNA]</scope>
    <source>
        <strain evidence="1 2">D1FHS</strain>
    </source>
</reference>
<evidence type="ECO:0000313" key="2">
    <source>
        <dbReference type="Proteomes" id="UP000294325"/>
    </source>
</evidence>
<dbReference type="OrthoDB" id="151236at2"/>
<dbReference type="Proteomes" id="UP000294325">
    <property type="component" value="Chromosome"/>
</dbReference>
<evidence type="ECO:0000313" key="1">
    <source>
        <dbReference type="EMBL" id="QBQ55183.1"/>
    </source>
</evidence>
<name>A0A4P7BYD2_9GAMM</name>
<accession>A0A4P7BYD2</accession>
<proteinExistence type="predicted"/>
<sequence>MSSLSTAQRKFMKVLLTTWMCLRGKATFRNLSCYSQLNEKTYARWFRRPFDFVEFNRLCLADLLAQRTRLIAVMDCSFSEKSGRHTYGLDKFYNSTHYRAQKGLEISTLAFVDVEYATAYSFSTRQTPPPEHPDETRVDGYLQHLREDRHALSITWSPTAITAKRSLLMGSWTSVFIRSASFATTPTYAISTRVHKNPGAVAGSTTARCNLTT</sequence>
<organism evidence="1 2">
    <name type="scientific">Nitrosococcus wardiae</name>
    <dbReference type="NCBI Taxonomy" id="1814290"/>
    <lineage>
        <taxon>Bacteria</taxon>
        <taxon>Pseudomonadati</taxon>
        <taxon>Pseudomonadota</taxon>
        <taxon>Gammaproteobacteria</taxon>
        <taxon>Chromatiales</taxon>
        <taxon>Chromatiaceae</taxon>
        <taxon>Nitrosococcus</taxon>
    </lineage>
</organism>
<gene>
    <name evidence="1" type="ORF">E3U44_12190</name>
</gene>
<evidence type="ECO:0008006" key="3">
    <source>
        <dbReference type="Google" id="ProtNLM"/>
    </source>
</evidence>
<protein>
    <recommendedName>
        <fullName evidence="3">Transposase IS701-like DDE domain-containing protein</fullName>
    </recommendedName>
</protein>
<dbReference type="KEGG" id="nwr:E3U44_12190"/>
<dbReference type="AlphaFoldDB" id="A0A4P7BYD2"/>
<dbReference type="EMBL" id="CP038033">
    <property type="protein sequence ID" value="QBQ55183.1"/>
    <property type="molecule type" value="Genomic_DNA"/>
</dbReference>
<keyword evidence="2" id="KW-1185">Reference proteome</keyword>